<protein>
    <submittedName>
        <fullName evidence="2">HD domain-containing protein</fullName>
    </submittedName>
</protein>
<dbReference type="InterPro" id="IPR006675">
    <property type="entry name" value="HDIG_dom"/>
</dbReference>
<dbReference type="NCBIfam" id="TIGR00277">
    <property type="entry name" value="HDIG"/>
    <property type="match status" value="1"/>
</dbReference>
<evidence type="ECO:0000313" key="2">
    <source>
        <dbReference type="EMBL" id="MCH7414558.1"/>
    </source>
</evidence>
<feature type="domain" description="HD/PDEase" evidence="1">
    <location>
        <begin position="1"/>
        <end position="114"/>
    </location>
</feature>
<dbReference type="InterPro" id="IPR006674">
    <property type="entry name" value="HD_domain"/>
</dbReference>
<gene>
    <name evidence="2" type="ORF">MM213_13750</name>
</gene>
<accession>A0ABS9VDN6</accession>
<dbReference type="Gene3D" id="1.10.3210.10">
    <property type="entry name" value="Hypothetical protein af1432"/>
    <property type="match status" value="1"/>
</dbReference>
<dbReference type="EMBL" id="JAKZGO010000011">
    <property type="protein sequence ID" value="MCH7414558.1"/>
    <property type="molecule type" value="Genomic_DNA"/>
</dbReference>
<dbReference type="SUPFAM" id="SSF109604">
    <property type="entry name" value="HD-domain/PDEase-like"/>
    <property type="match status" value="1"/>
</dbReference>
<dbReference type="SMART" id="SM00471">
    <property type="entry name" value="HDc"/>
    <property type="match status" value="1"/>
</dbReference>
<proteinExistence type="predicted"/>
<name>A0ABS9VDN6_9BACT</name>
<organism evidence="2 3">
    <name type="scientific">Belliella alkalica</name>
    <dbReference type="NCBI Taxonomy" id="1730871"/>
    <lineage>
        <taxon>Bacteria</taxon>
        <taxon>Pseudomonadati</taxon>
        <taxon>Bacteroidota</taxon>
        <taxon>Cytophagia</taxon>
        <taxon>Cytophagales</taxon>
        <taxon>Cyclobacteriaceae</taxon>
        <taxon>Belliella</taxon>
    </lineage>
</organism>
<comment type="caution">
    <text evidence="2">The sequence shown here is derived from an EMBL/GenBank/DDBJ whole genome shotgun (WGS) entry which is preliminary data.</text>
</comment>
<dbReference type="RefSeq" id="WP_241413089.1">
    <property type="nucleotide sequence ID" value="NZ_JAKZGO010000011.1"/>
</dbReference>
<keyword evidence="3" id="KW-1185">Reference proteome</keyword>
<dbReference type="CDD" id="cd00077">
    <property type="entry name" value="HDc"/>
    <property type="match status" value="1"/>
</dbReference>
<sequence length="173" mass="20107">MKYHNAAHTRQVIQSVEIIAAAENVSDRDLELLRVAALFHDIGYLQNREEHEALSCEEARKVLPEFGLAQNEIDKICGMIMATKIPQMPNNHLEKIMADADLEYIGTEHYEKGSDLLFTEMKHFSPNLEAKEWHKLKIEFLEQHQFHTDFCIKSRESNKAENLRRLKSVKFAD</sequence>
<evidence type="ECO:0000259" key="1">
    <source>
        <dbReference type="SMART" id="SM00471"/>
    </source>
</evidence>
<dbReference type="Proteomes" id="UP001165430">
    <property type="component" value="Unassembled WGS sequence"/>
</dbReference>
<dbReference type="InterPro" id="IPR003607">
    <property type="entry name" value="HD/PDEase_dom"/>
</dbReference>
<evidence type="ECO:0000313" key="3">
    <source>
        <dbReference type="Proteomes" id="UP001165430"/>
    </source>
</evidence>
<dbReference type="Pfam" id="PF01966">
    <property type="entry name" value="HD"/>
    <property type="match status" value="1"/>
</dbReference>
<reference evidence="2" key="1">
    <citation type="submission" date="2022-03" db="EMBL/GenBank/DDBJ databases">
        <title>De novo assembled genomes of Belliella spp. (Cyclobacteriaceae) strains.</title>
        <authorList>
            <person name="Szabo A."/>
            <person name="Korponai K."/>
            <person name="Felfoldi T."/>
        </authorList>
    </citation>
    <scope>NUCLEOTIDE SEQUENCE</scope>
    <source>
        <strain evidence="2">DSM 111903</strain>
    </source>
</reference>